<protein>
    <submittedName>
        <fullName evidence="8">Bifunctional purine biosynthesis protein PurH</fullName>
    </submittedName>
</protein>
<reference evidence="8" key="1">
    <citation type="submission" date="2022-07" db="EMBL/GenBank/DDBJ databases">
        <title>Phylogenomic reconstructions and comparative analyses of Kickxellomycotina fungi.</title>
        <authorList>
            <person name="Reynolds N.K."/>
            <person name="Stajich J.E."/>
            <person name="Barry K."/>
            <person name="Grigoriev I.V."/>
            <person name="Crous P."/>
            <person name="Smith M.E."/>
        </authorList>
    </citation>
    <scope>NUCLEOTIDE SEQUENCE</scope>
    <source>
        <strain evidence="8">NRRL 3115</strain>
    </source>
</reference>
<feature type="transmembrane region" description="Helical" evidence="6">
    <location>
        <begin position="530"/>
        <end position="551"/>
    </location>
</feature>
<gene>
    <name evidence="8" type="primary">HGT20_2</name>
    <name evidence="8" type="ORF">GGI25_001130</name>
</gene>
<feature type="domain" description="Major facilitator superfamily (MFS) profile" evidence="7">
    <location>
        <begin position="105"/>
        <end position="555"/>
    </location>
</feature>
<feature type="transmembrane region" description="Helical" evidence="6">
    <location>
        <begin position="470"/>
        <end position="489"/>
    </location>
</feature>
<dbReference type="InterPro" id="IPR036259">
    <property type="entry name" value="MFS_trans_sf"/>
</dbReference>
<dbReference type="OrthoDB" id="6612291at2759"/>
<feature type="transmembrane region" description="Helical" evidence="6">
    <location>
        <begin position="214"/>
        <end position="234"/>
    </location>
</feature>
<dbReference type="Pfam" id="PF00083">
    <property type="entry name" value="Sugar_tr"/>
    <property type="match status" value="1"/>
</dbReference>
<dbReference type="Proteomes" id="UP001151518">
    <property type="component" value="Unassembled WGS sequence"/>
</dbReference>
<dbReference type="PROSITE" id="PS00217">
    <property type="entry name" value="SUGAR_TRANSPORT_2"/>
    <property type="match status" value="1"/>
</dbReference>
<comment type="subcellular location">
    <subcellularLocation>
        <location evidence="1">Membrane</location>
        <topology evidence="1">Multi-pass membrane protein</topology>
    </subcellularLocation>
</comment>
<dbReference type="GO" id="GO:0015149">
    <property type="term" value="F:hexose transmembrane transporter activity"/>
    <property type="evidence" value="ECO:0007669"/>
    <property type="project" value="TreeGrafter"/>
</dbReference>
<feature type="transmembrane region" description="Helical" evidence="6">
    <location>
        <begin position="106"/>
        <end position="125"/>
    </location>
</feature>
<comment type="caution">
    <text evidence="8">The sequence shown here is derived from an EMBL/GenBank/DDBJ whole genome shotgun (WGS) entry which is preliminary data.</text>
</comment>
<proteinExistence type="predicted"/>
<evidence type="ECO:0000256" key="3">
    <source>
        <dbReference type="ARBA" id="ARBA00022692"/>
    </source>
</evidence>
<dbReference type="InterPro" id="IPR005828">
    <property type="entry name" value="MFS_sugar_transport-like"/>
</dbReference>
<dbReference type="EMBL" id="JANBTW010000008">
    <property type="protein sequence ID" value="KAJ2679941.1"/>
    <property type="molecule type" value="Genomic_DNA"/>
</dbReference>
<sequence length="600" mass="64005">MTPAPTAATLGVHEVDDGAAALSSQAAHALPTSSSLPLPPSRPASIYHASGEMSASTPSFADTTSAANESISDSKKHNKARSIIFESDESGIAHTDSRYAHLNRSLILCAIVAAISSINYGWVIGSINIPAQVIEQCAIGPETWTNGFPSCIPMSSTLWGLVVGLTPLGAWAGSMFSGKAADRFGRKYTLMLNNIFFVAGALLSGTATSIAQLAIGRFVSGIGCGVAANIVSTYNSEASTIRARGFLGGFQQLMILVGLFISQVVSIGLSKAPLWRVLFSVSAAIAIGQTLLLVFIPESPKYLASKGKVEESRASLQKLRAKLDISFEFDDMLAALEMSQVNETLPKPSLWQVLTGRTEHDLRHLVFSVLFLMLAQQWSGAKGVMFYSTEVLTTSFHLSDSEKEHIPNIAQLLTLGIGGIGAVAVIIGMNILDRVGRRTVLICSSLMTSIFAAVIVIGSKLDVGPLVATAMYVFNLVFQCGAGFIPYLSASELLPYYALGSISGLAAAINCLTLFVVSFIFPILDKALGPYLFTPFIVTNFITFFFGVFFMPEAKGKPISQVIEEYQGPIRIVAGSFKRVKKPVGNETPVNFDSQLSKAK</sequence>
<keyword evidence="5 6" id="KW-0472">Membrane</keyword>
<evidence type="ECO:0000256" key="6">
    <source>
        <dbReference type="SAM" id="Phobius"/>
    </source>
</evidence>
<dbReference type="InterPro" id="IPR045263">
    <property type="entry name" value="GLUT"/>
</dbReference>
<organism evidence="8 9">
    <name type="scientific">Coemansia spiralis</name>
    <dbReference type="NCBI Taxonomy" id="417178"/>
    <lineage>
        <taxon>Eukaryota</taxon>
        <taxon>Fungi</taxon>
        <taxon>Fungi incertae sedis</taxon>
        <taxon>Zoopagomycota</taxon>
        <taxon>Kickxellomycotina</taxon>
        <taxon>Kickxellomycetes</taxon>
        <taxon>Kickxellales</taxon>
        <taxon>Kickxellaceae</taxon>
        <taxon>Coemansia</taxon>
    </lineage>
</organism>
<feature type="transmembrane region" description="Helical" evidence="6">
    <location>
        <begin position="246"/>
        <end position="269"/>
    </location>
</feature>
<feature type="transmembrane region" description="Helical" evidence="6">
    <location>
        <begin position="409"/>
        <end position="432"/>
    </location>
</feature>
<dbReference type="PROSITE" id="PS00216">
    <property type="entry name" value="SUGAR_TRANSPORT_1"/>
    <property type="match status" value="1"/>
</dbReference>
<keyword evidence="3 6" id="KW-0812">Transmembrane</keyword>
<evidence type="ECO:0000313" key="9">
    <source>
        <dbReference type="Proteomes" id="UP001151518"/>
    </source>
</evidence>
<dbReference type="PROSITE" id="PS50850">
    <property type="entry name" value="MFS"/>
    <property type="match status" value="1"/>
</dbReference>
<evidence type="ECO:0000256" key="4">
    <source>
        <dbReference type="ARBA" id="ARBA00022989"/>
    </source>
</evidence>
<dbReference type="Gene3D" id="1.20.1250.20">
    <property type="entry name" value="MFS general substrate transporter like domains"/>
    <property type="match status" value="1"/>
</dbReference>
<evidence type="ECO:0000256" key="5">
    <source>
        <dbReference type="ARBA" id="ARBA00023136"/>
    </source>
</evidence>
<feature type="transmembrane region" description="Helical" evidence="6">
    <location>
        <begin position="275"/>
        <end position="296"/>
    </location>
</feature>
<dbReference type="SUPFAM" id="SSF103473">
    <property type="entry name" value="MFS general substrate transporter"/>
    <property type="match status" value="1"/>
</dbReference>
<evidence type="ECO:0000259" key="7">
    <source>
        <dbReference type="PROSITE" id="PS50850"/>
    </source>
</evidence>
<feature type="transmembrane region" description="Helical" evidence="6">
    <location>
        <begin position="365"/>
        <end position="389"/>
    </location>
</feature>
<dbReference type="InterPro" id="IPR020846">
    <property type="entry name" value="MFS_dom"/>
</dbReference>
<evidence type="ECO:0000313" key="8">
    <source>
        <dbReference type="EMBL" id="KAJ2679941.1"/>
    </source>
</evidence>
<feature type="transmembrane region" description="Helical" evidence="6">
    <location>
        <begin position="158"/>
        <end position="176"/>
    </location>
</feature>
<keyword evidence="2" id="KW-0813">Transport</keyword>
<dbReference type="PANTHER" id="PTHR23503">
    <property type="entry name" value="SOLUTE CARRIER FAMILY 2"/>
    <property type="match status" value="1"/>
</dbReference>
<feature type="transmembrane region" description="Helical" evidence="6">
    <location>
        <begin position="188"/>
        <end position="208"/>
    </location>
</feature>
<feature type="transmembrane region" description="Helical" evidence="6">
    <location>
        <begin position="439"/>
        <end position="458"/>
    </location>
</feature>
<evidence type="ECO:0000256" key="1">
    <source>
        <dbReference type="ARBA" id="ARBA00004141"/>
    </source>
</evidence>
<feature type="transmembrane region" description="Helical" evidence="6">
    <location>
        <begin position="496"/>
        <end position="524"/>
    </location>
</feature>
<dbReference type="AlphaFoldDB" id="A0A9W8GCW3"/>
<keyword evidence="4 6" id="KW-1133">Transmembrane helix</keyword>
<dbReference type="InterPro" id="IPR005829">
    <property type="entry name" value="Sugar_transporter_CS"/>
</dbReference>
<accession>A0A9W8GCW3</accession>
<dbReference type="PANTHER" id="PTHR23503:SF8">
    <property type="entry name" value="FACILITATED GLUCOSE TRANSPORTER PROTEIN 1"/>
    <property type="match status" value="1"/>
</dbReference>
<name>A0A9W8GCW3_9FUNG</name>
<dbReference type="GO" id="GO:0016020">
    <property type="term" value="C:membrane"/>
    <property type="evidence" value="ECO:0007669"/>
    <property type="project" value="UniProtKB-SubCell"/>
</dbReference>
<evidence type="ECO:0000256" key="2">
    <source>
        <dbReference type="ARBA" id="ARBA00022448"/>
    </source>
</evidence>